<evidence type="ECO:0000256" key="1">
    <source>
        <dbReference type="ARBA" id="ARBA00007812"/>
    </source>
</evidence>
<dbReference type="AlphaFoldDB" id="A0A382QBE5"/>
<dbReference type="Pfam" id="PF02776">
    <property type="entry name" value="TPP_enzyme_N"/>
    <property type="match status" value="1"/>
</dbReference>
<dbReference type="EMBL" id="UINC01113348">
    <property type="protein sequence ID" value="SVC82889.1"/>
    <property type="molecule type" value="Genomic_DNA"/>
</dbReference>
<dbReference type="GO" id="GO:0005948">
    <property type="term" value="C:acetolactate synthase complex"/>
    <property type="evidence" value="ECO:0007669"/>
    <property type="project" value="TreeGrafter"/>
</dbReference>
<protein>
    <recommendedName>
        <fullName evidence="2">Thiamine pyrophosphate enzyme N-terminal TPP-binding domain-containing protein</fullName>
    </recommendedName>
</protein>
<dbReference type="PANTHER" id="PTHR18968">
    <property type="entry name" value="THIAMINE PYROPHOSPHATE ENZYMES"/>
    <property type="match status" value="1"/>
</dbReference>
<dbReference type="InterPro" id="IPR045229">
    <property type="entry name" value="TPP_enz"/>
</dbReference>
<dbReference type="GO" id="GO:0003984">
    <property type="term" value="F:acetolactate synthase activity"/>
    <property type="evidence" value="ECO:0007669"/>
    <property type="project" value="TreeGrafter"/>
</dbReference>
<dbReference type="FunFam" id="3.40.50.970:FF:000007">
    <property type="entry name" value="Acetolactate synthase"/>
    <property type="match status" value="1"/>
</dbReference>
<sequence length="169" mass="18554">MKLTDYVANFFSKNGIDTAFGLTGGAVVHFFDSIDKHPKMRAVFCHHEQAASLAAPAYSKIKKKPGLCIVTTGPGGTNAVTGVTGAWQESIPCFFISGQSRMEHTSRGKPVRQIGSQELDIISIVEPVTNYSKLIRKPDSIRYHLEKALYFATKNGRPGPVWLDVPLDF</sequence>
<evidence type="ECO:0000259" key="2">
    <source>
        <dbReference type="Pfam" id="PF02776"/>
    </source>
</evidence>
<dbReference type="GO" id="GO:0050660">
    <property type="term" value="F:flavin adenine dinucleotide binding"/>
    <property type="evidence" value="ECO:0007669"/>
    <property type="project" value="TreeGrafter"/>
</dbReference>
<feature type="non-terminal residue" evidence="3">
    <location>
        <position position="169"/>
    </location>
</feature>
<comment type="similarity">
    <text evidence="1">Belongs to the TPP enzyme family.</text>
</comment>
<dbReference type="GO" id="GO:0009097">
    <property type="term" value="P:isoleucine biosynthetic process"/>
    <property type="evidence" value="ECO:0007669"/>
    <property type="project" value="TreeGrafter"/>
</dbReference>
<reference evidence="3" key="1">
    <citation type="submission" date="2018-05" db="EMBL/GenBank/DDBJ databases">
        <authorList>
            <person name="Lanie J.A."/>
            <person name="Ng W.-L."/>
            <person name="Kazmierczak K.M."/>
            <person name="Andrzejewski T.M."/>
            <person name="Davidsen T.M."/>
            <person name="Wayne K.J."/>
            <person name="Tettelin H."/>
            <person name="Glass J.I."/>
            <person name="Rusch D."/>
            <person name="Podicherti R."/>
            <person name="Tsui H.-C.T."/>
            <person name="Winkler M.E."/>
        </authorList>
    </citation>
    <scope>NUCLEOTIDE SEQUENCE</scope>
</reference>
<dbReference type="PANTHER" id="PTHR18968:SF13">
    <property type="entry name" value="ACETOLACTATE SYNTHASE CATALYTIC SUBUNIT, MITOCHONDRIAL"/>
    <property type="match status" value="1"/>
</dbReference>
<dbReference type="GO" id="GO:0030976">
    <property type="term" value="F:thiamine pyrophosphate binding"/>
    <property type="evidence" value="ECO:0007669"/>
    <property type="project" value="InterPro"/>
</dbReference>
<accession>A0A382QBE5</accession>
<dbReference type="CDD" id="cd07035">
    <property type="entry name" value="TPP_PYR_POX_like"/>
    <property type="match status" value="1"/>
</dbReference>
<evidence type="ECO:0000313" key="3">
    <source>
        <dbReference type="EMBL" id="SVC82889.1"/>
    </source>
</evidence>
<proteinExistence type="inferred from homology"/>
<feature type="domain" description="Thiamine pyrophosphate enzyme N-terminal TPP-binding" evidence="2">
    <location>
        <begin position="1"/>
        <end position="113"/>
    </location>
</feature>
<organism evidence="3">
    <name type="scientific">marine metagenome</name>
    <dbReference type="NCBI Taxonomy" id="408172"/>
    <lineage>
        <taxon>unclassified sequences</taxon>
        <taxon>metagenomes</taxon>
        <taxon>ecological metagenomes</taxon>
    </lineage>
</organism>
<dbReference type="InterPro" id="IPR012001">
    <property type="entry name" value="Thiamin_PyroP_enz_TPP-bd_dom"/>
</dbReference>
<gene>
    <name evidence="3" type="ORF">METZ01_LOCUS335743</name>
</gene>
<dbReference type="GO" id="GO:0009099">
    <property type="term" value="P:L-valine biosynthetic process"/>
    <property type="evidence" value="ECO:0007669"/>
    <property type="project" value="TreeGrafter"/>
</dbReference>
<dbReference type="InterPro" id="IPR029061">
    <property type="entry name" value="THDP-binding"/>
</dbReference>
<name>A0A382QBE5_9ZZZZ</name>
<dbReference type="Gene3D" id="3.40.50.970">
    <property type="match status" value="1"/>
</dbReference>
<dbReference type="SUPFAM" id="SSF52518">
    <property type="entry name" value="Thiamin diphosphate-binding fold (THDP-binding)"/>
    <property type="match status" value="1"/>
</dbReference>